<keyword evidence="5" id="KW-0119">Carbohydrate metabolism</keyword>
<keyword evidence="4" id="KW-0460">Magnesium</keyword>
<evidence type="ECO:0000313" key="7">
    <source>
        <dbReference type="Proteomes" id="UP000011758"/>
    </source>
</evidence>
<organism evidence="6 7">
    <name type="scientific">Eggerthia catenaformis OT 569 = DSM 20559</name>
    <dbReference type="NCBI Taxonomy" id="999415"/>
    <lineage>
        <taxon>Bacteria</taxon>
        <taxon>Bacillati</taxon>
        <taxon>Bacillota</taxon>
        <taxon>Erysipelotrichia</taxon>
        <taxon>Erysipelotrichales</taxon>
        <taxon>Coprobacillaceae</taxon>
        <taxon>Eggerthia</taxon>
    </lineage>
</organism>
<dbReference type="Proteomes" id="UP000011758">
    <property type="component" value="Unassembled WGS sequence"/>
</dbReference>
<keyword evidence="3" id="KW-0378">Hydrolase</keyword>
<evidence type="ECO:0000256" key="5">
    <source>
        <dbReference type="ARBA" id="ARBA00023277"/>
    </source>
</evidence>
<evidence type="ECO:0000256" key="2">
    <source>
        <dbReference type="ARBA" id="ARBA00022723"/>
    </source>
</evidence>
<dbReference type="SUPFAM" id="SSF88713">
    <property type="entry name" value="Glycoside hydrolase/deacetylase"/>
    <property type="match status" value="1"/>
</dbReference>
<comment type="caution">
    <text evidence="6">The sequence shown here is derived from an EMBL/GenBank/DDBJ whole genome shotgun (WGS) entry which is preliminary data.</text>
</comment>
<dbReference type="GO" id="GO:0019213">
    <property type="term" value="F:deacetylase activity"/>
    <property type="evidence" value="ECO:0007669"/>
    <property type="project" value="TreeGrafter"/>
</dbReference>
<dbReference type="GO" id="GO:0046872">
    <property type="term" value="F:metal ion binding"/>
    <property type="evidence" value="ECO:0007669"/>
    <property type="project" value="UniProtKB-KW"/>
</dbReference>
<dbReference type="Gene3D" id="3.20.20.370">
    <property type="entry name" value="Glycoside hydrolase/deacetylase"/>
    <property type="match status" value="1"/>
</dbReference>
<gene>
    <name evidence="6" type="ORF">HMPREF9943_00044</name>
</gene>
<dbReference type="InterPro" id="IPR011330">
    <property type="entry name" value="Glyco_hydro/deAcase_b/a-brl"/>
</dbReference>
<dbReference type="EMBL" id="AGEJ01000001">
    <property type="protein sequence ID" value="EMD17612.1"/>
    <property type="molecule type" value="Genomic_DNA"/>
</dbReference>
<accession>M2PB62</accession>
<dbReference type="GO" id="GO:0016787">
    <property type="term" value="F:hydrolase activity"/>
    <property type="evidence" value="ECO:0007669"/>
    <property type="project" value="UniProtKB-KW"/>
</dbReference>
<reference evidence="6 7" key="1">
    <citation type="submission" date="2013-02" db="EMBL/GenBank/DDBJ databases">
        <title>The Genome Sequence of Lactobacillus catenaformis F0143.</title>
        <authorList>
            <consortium name="The Broad Institute Genome Sequencing Platform"/>
            <person name="Earl A."/>
            <person name="Ward D."/>
            <person name="Feldgarden M."/>
            <person name="Gevers D."/>
            <person name="Izard J."/>
            <person name="Blanton J.M."/>
            <person name="Mathney J."/>
            <person name="Dewhirst F.E."/>
            <person name="Young S.K."/>
            <person name="Zeng Q."/>
            <person name="Gargeya S."/>
            <person name="Fitzgerald M."/>
            <person name="Haas B."/>
            <person name="Abouelleil A."/>
            <person name="Alvarado L."/>
            <person name="Arachchi H.M."/>
            <person name="Berlin A."/>
            <person name="Chapman S.B."/>
            <person name="Gearin G."/>
            <person name="Goldberg J."/>
            <person name="Griggs A."/>
            <person name="Gujja S."/>
            <person name="Hansen M."/>
            <person name="Heiman D."/>
            <person name="Howarth C."/>
            <person name="Larimer J."/>
            <person name="Lui A."/>
            <person name="MacDonald P.J.P."/>
            <person name="McCowen C."/>
            <person name="Montmayeur A."/>
            <person name="Murphy C."/>
            <person name="Neiman D."/>
            <person name="Pearson M."/>
            <person name="Priest M."/>
            <person name="Roberts A."/>
            <person name="Saif S."/>
            <person name="Shea T."/>
            <person name="Sisk P."/>
            <person name="Stolte C."/>
            <person name="Sykes S."/>
            <person name="Wortman J."/>
            <person name="Nusbaum C."/>
            <person name="Birren B."/>
        </authorList>
    </citation>
    <scope>NUCLEOTIDE SEQUENCE [LARGE SCALE GENOMIC DNA]</scope>
    <source>
        <strain evidence="6 7">OT 569</strain>
    </source>
</reference>
<proteinExistence type="predicted"/>
<evidence type="ECO:0000256" key="4">
    <source>
        <dbReference type="ARBA" id="ARBA00022842"/>
    </source>
</evidence>
<evidence type="ECO:0000256" key="3">
    <source>
        <dbReference type="ARBA" id="ARBA00022801"/>
    </source>
</evidence>
<dbReference type="PANTHER" id="PTHR31609">
    <property type="entry name" value="YDJC DEACETYLASE FAMILY MEMBER"/>
    <property type="match status" value="1"/>
</dbReference>
<keyword evidence="7" id="KW-1185">Reference proteome</keyword>
<dbReference type="InterPro" id="IPR006879">
    <property type="entry name" value="YdjC-like"/>
</dbReference>
<dbReference type="PATRIC" id="fig|999415.3.peg.46"/>
<dbReference type="RefSeq" id="WP_004801055.1">
    <property type="nucleotide sequence ID" value="NZ_KB446646.1"/>
</dbReference>
<name>M2PB62_9FIRM</name>
<evidence type="ECO:0000256" key="1">
    <source>
        <dbReference type="ARBA" id="ARBA00001946"/>
    </source>
</evidence>
<protein>
    <recommendedName>
        <fullName evidence="8">ChbG/HpnK family deacetylase</fullName>
    </recommendedName>
</protein>
<dbReference type="STRING" id="999415.HMPREF9943_00044"/>
<sequence length="141" mass="15909">MRADDLSFSEAVNLGILKSVKDGLINSVGIMPNMVYAEHGYSLIKDENIALGQHTNICAGKPLTDPKLIPSLVREDGSFCTSKEIRERQEDTIDVKECEIETEAQLKRFIEITGRMPDYFEGHAVFSENFFYNIKKCCKKA</sequence>
<keyword evidence="2" id="KW-0479">Metal-binding</keyword>
<dbReference type="GO" id="GO:0005975">
    <property type="term" value="P:carbohydrate metabolic process"/>
    <property type="evidence" value="ECO:0007669"/>
    <property type="project" value="InterPro"/>
</dbReference>
<dbReference type="Pfam" id="PF04794">
    <property type="entry name" value="YdjC"/>
    <property type="match status" value="1"/>
</dbReference>
<evidence type="ECO:0000313" key="6">
    <source>
        <dbReference type="EMBL" id="EMD17612.1"/>
    </source>
</evidence>
<dbReference type="PANTHER" id="PTHR31609:SF1">
    <property type="entry name" value="CARBOHYDRATE DEACETYLASE"/>
    <property type="match status" value="1"/>
</dbReference>
<dbReference type="AlphaFoldDB" id="M2PB62"/>
<dbReference type="BioCyc" id="ECAT999415-HMP:GTTI-53-MONOMER"/>
<evidence type="ECO:0008006" key="8">
    <source>
        <dbReference type="Google" id="ProtNLM"/>
    </source>
</evidence>
<comment type="cofactor">
    <cofactor evidence="1">
        <name>Mg(2+)</name>
        <dbReference type="ChEBI" id="CHEBI:18420"/>
    </cofactor>
</comment>
<dbReference type="eggNOG" id="COG3394">
    <property type="taxonomic scope" value="Bacteria"/>
</dbReference>